<feature type="region of interest" description="Disordered" evidence="1">
    <location>
        <begin position="82"/>
        <end position="103"/>
    </location>
</feature>
<feature type="region of interest" description="Disordered" evidence="1">
    <location>
        <begin position="170"/>
        <end position="193"/>
    </location>
</feature>
<name>A0A6A5Z762_9PLEO</name>
<evidence type="ECO:0000313" key="3">
    <source>
        <dbReference type="Proteomes" id="UP000799770"/>
    </source>
</evidence>
<protein>
    <submittedName>
        <fullName evidence="2">Uncharacterized protein</fullName>
    </submittedName>
</protein>
<gene>
    <name evidence="2" type="ORF">BDV96DRAFT_599684</name>
</gene>
<feature type="compositionally biased region" description="Basic and acidic residues" evidence="1">
    <location>
        <begin position="265"/>
        <end position="275"/>
    </location>
</feature>
<sequence length="370" mass="40543">MKVQLLPEGRPCYAGQVCDGRRVLAGVWELRTRLCELQPGYTGDQGASHPREVVQKGRARLNSASALGRCVARSCRQGKSRGESGAQLEAQATQRKGDQGAALSPRRCRGACRTLPNARAQYSECKQQSRRARPTRWRLGLATAVPLRTAGGSDSFGLFTHCGCPWTGSRRRGAGSKRKRKGKETRGRAGQLRQGIRRAWAPMVAIRGTAKPLLQERRRACACACACHRRPRTQLPNCAPACIAHAGSRSARRRNPSRCSQSAREPSDSELERSTPDASNASLARPRLRRSDRFTGQRPSSPCVFPARTLVRTTFFSHPAAMRMRGSSGGLARGRGHAQRLTFPSFRNSTLALSPPHSCVSATALRRREE</sequence>
<evidence type="ECO:0000256" key="1">
    <source>
        <dbReference type="SAM" id="MobiDB-lite"/>
    </source>
</evidence>
<dbReference type="Proteomes" id="UP000799770">
    <property type="component" value="Unassembled WGS sequence"/>
</dbReference>
<reference evidence="2" key="1">
    <citation type="journal article" date="2020" name="Stud. Mycol.">
        <title>101 Dothideomycetes genomes: a test case for predicting lifestyles and emergence of pathogens.</title>
        <authorList>
            <person name="Haridas S."/>
            <person name="Albert R."/>
            <person name="Binder M."/>
            <person name="Bloem J."/>
            <person name="Labutti K."/>
            <person name="Salamov A."/>
            <person name="Andreopoulos B."/>
            <person name="Baker S."/>
            <person name="Barry K."/>
            <person name="Bills G."/>
            <person name="Bluhm B."/>
            <person name="Cannon C."/>
            <person name="Castanera R."/>
            <person name="Culley D."/>
            <person name="Daum C."/>
            <person name="Ezra D."/>
            <person name="Gonzalez J."/>
            <person name="Henrissat B."/>
            <person name="Kuo A."/>
            <person name="Liang C."/>
            <person name="Lipzen A."/>
            <person name="Lutzoni F."/>
            <person name="Magnuson J."/>
            <person name="Mondo S."/>
            <person name="Nolan M."/>
            <person name="Ohm R."/>
            <person name="Pangilinan J."/>
            <person name="Park H.-J."/>
            <person name="Ramirez L."/>
            <person name="Alfaro M."/>
            <person name="Sun H."/>
            <person name="Tritt A."/>
            <person name="Yoshinaga Y."/>
            <person name="Zwiers L.-H."/>
            <person name="Turgeon B."/>
            <person name="Goodwin S."/>
            <person name="Spatafora J."/>
            <person name="Crous P."/>
            <person name="Grigoriev I."/>
        </authorList>
    </citation>
    <scope>NUCLEOTIDE SEQUENCE</scope>
    <source>
        <strain evidence="2">CBS 627.86</strain>
    </source>
</reference>
<feature type="region of interest" description="Disordered" evidence="1">
    <location>
        <begin position="247"/>
        <end position="301"/>
    </location>
</feature>
<dbReference type="AlphaFoldDB" id="A0A6A5Z762"/>
<accession>A0A6A5Z762</accession>
<evidence type="ECO:0000313" key="2">
    <source>
        <dbReference type="EMBL" id="KAF2115329.1"/>
    </source>
</evidence>
<proteinExistence type="predicted"/>
<keyword evidence="3" id="KW-1185">Reference proteome</keyword>
<dbReference type="EMBL" id="ML977323">
    <property type="protein sequence ID" value="KAF2115329.1"/>
    <property type="molecule type" value="Genomic_DNA"/>
</dbReference>
<feature type="compositionally biased region" description="Basic residues" evidence="1">
    <location>
        <begin position="170"/>
        <end position="183"/>
    </location>
</feature>
<organism evidence="2 3">
    <name type="scientific">Lophiotrema nucula</name>
    <dbReference type="NCBI Taxonomy" id="690887"/>
    <lineage>
        <taxon>Eukaryota</taxon>
        <taxon>Fungi</taxon>
        <taxon>Dikarya</taxon>
        <taxon>Ascomycota</taxon>
        <taxon>Pezizomycotina</taxon>
        <taxon>Dothideomycetes</taxon>
        <taxon>Pleosporomycetidae</taxon>
        <taxon>Pleosporales</taxon>
        <taxon>Lophiotremataceae</taxon>
        <taxon>Lophiotrema</taxon>
    </lineage>
</organism>